<gene>
    <name evidence="2" type="primary">isdE</name>
    <name evidence="2" type="ORF">NCTC12112_01784</name>
</gene>
<dbReference type="AlphaFoldDB" id="A0AAX1TPE3"/>
<dbReference type="Pfam" id="PF01497">
    <property type="entry name" value="Peripla_BP_2"/>
    <property type="match status" value="1"/>
</dbReference>
<protein>
    <submittedName>
        <fullName evidence="2">Staphylococcal iron-regulated protein F</fullName>
    </submittedName>
</protein>
<dbReference type="PANTHER" id="PTHR30535:SF36">
    <property type="entry name" value="HIGH-AFFINITY HEME UPTAKE SYSTEM PROTEIN ISDE"/>
    <property type="match status" value="1"/>
</dbReference>
<evidence type="ECO:0000313" key="2">
    <source>
        <dbReference type="EMBL" id="SQJ04016.1"/>
    </source>
</evidence>
<evidence type="ECO:0000313" key="3">
    <source>
        <dbReference type="Proteomes" id="UP000249008"/>
    </source>
</evidence>
<dbReference type="SUPFAM" id="SSF53807">
    <property type="entry name" value="Helical backbone' metal receptor"/>
    <property type="match status" value="1"/>
</dbReference>
<dbReference type="PANTHER" id="PTHR30535">
    <property type="entry name" value="VITAMIN B12-BINDING PROTEIN"/>
    <property type="match status" value="1"/>
</dbReference>
<dbReference type="Proteomes" id="UP000249008">
    <property type="component" value="Chromosome 1"/>
</dbReference>
<dbReference type="Gene3D" id="3.40.50.1980">
    <property type="entry name" value="Nitrogenase molybdenum iron protein domain"/>
    <property type="match status" value="2"/>
</dbReference>
<dbReference type="InterPro" id="IPR050902">
    <property type="entry name" value="ABC_Transporter_SBP"/>
</dbReference>
<reference evidence="2 3" key="1">
    <citation type="submission" date="2018-06" db="EMBL/GenBank/DDBJ databases">
        <authorList>
            <consortium name="Pathogen Informatics"/>
            <person name="Doyle S."/>
        </authorList>
    </citation>
    <scope>NUCLEOTIDE SEQUENCE [LARGE SCALE GENOMIC DNA]</scope>
    <source>
        <strain evidence="2 3">NCTC12112</strain>
    </source>
</reference>
<dbReference type="GeneID" id="78456324"/>
<proteinExistence type="predicted"/>
<dbReference type="RefSeq" id="WP_005980151.1">
    <property type="nucleotide sequence ID" value="NZ_CABKNW010000004.1"/>
</dbReference>
<feature type="domain" description="Fe/B12 periplasmic-binding" evidence="1">
    <location>
        <begin position="43"/>
        <end position="300"/>
    </location>
</feature>
<dbReference type="PROSITE" id="PS50983">
    <property type="entry name" value="FE_B12_PBP"/>
    <property type="match status" value="1"/>
</dbReference>
<dbReference type="KEGG" id="ful:C4N20_15965"/>
<dbReference type="EMBL" id="LS483487">
    <property type="protein sequence ID" value="SQJ04016.1"/>
    <property type="molecule type" value="Genomic_DNA"/>
</dbReference>
<dbReference type="InterPro" id="IPR002491">
    <property type="entry name" value="ABC_transptr_periplasmic_BD"/>
</dbReference>
<evidence type="ECO:0000259" key="1">
    <source>
        <dbReference type="PROSITE" id="PS50983"/>
    </source>
</evidence>
<organism evidence="2 3">
    <name type="scientific">Fusobacterium ulcerans</name>
    <dbReference type="NCBI Taxonomy" id="861"/>
    <lineage>
        <taxon>Bacteria</taxon>
        <taxon>Fusobacteriati</taxon>
        <taxon>Fusobacteriota</taxon>
        <taxon>Fusobacteriia</taxon>
        <taxon>Fusobacteriales</taxon>
        <taxon>Fusobacteriaceae</taxon>
        <taxon>Fusobacterium</taxon>
    </lineage>
</organism>
<name>A0AAX1TPE3_9FUSO</name>
<dbReference type="GO" id="GO:0071281">
    <property type="term" value="P:cellular response to iron ion"/>
    <property type="evidence" value="ECO:0007669"/>
    <property type="project" value="TreeGrafter"/>
</dbReference>
<sequence>MKKVYIILTAVFLLVIGNISFGKEKFSIHQGEEDLQLDYFPKAVVTDSAIISRFLAALDIDLVGVASSTTKIPEKYDEVPRIGRSGIPDLERVKALRTDLVISTIYSKPALKPKYDNLNIPSFYMKVDTYDESMKAIEILGKAFHKDKEAKAILDDVKRREKILAEKLKGKEKKRVAILYGNGESFFMTGKNHFLQGLMDKIGCENVVTSIDNSVLLKRSVPFSMEQLIKANPDVILRLPTSQTKNGEGFEEIFSSNPVWKLTKAYKNNKILDIDPTLFRMSAGVNSIDALEELYRYVYE</sequence>
<accession>A0AAX1TPE3</accession>